<keyword evidence="3" id="KW-1185">Reference proteome</keyword>
<evidence type="ECO:0000313" key="3">
    <source>
        <dbReference type="Proteomes" id="UP000585050"/>
    </source>
</evidence>
<gene>
    <name evidence="2" type="ORF">HGP29_15175</name>
</gene>
<keyword evidence="1" id="KW-1133">Transmembrane helix</keyword>
<proteinExistence type="predicted"/>
<protein>
    <submittedName>
        <fullName evidence="2">DUF4184 family protein</fullName>
    </submittedName>
</protein>
<dbReference type="RefSeq" id="WP_168883266.1">
    <property type="nucleotide sequence ID" value="NZ_JABAIL010000004.1"/>
</dbReference>
<dbReference type="InterPro" id="IPR025238">
    <property type="entry name" value="DUF4184"/>
</dbReference>
<keyword evidence="1" id="KW-0812">Transmembrane</keyword>
<evidence type="ECO:0000313" key="2">
    <source>
        <dbReference type="EMBL" id="NLR92558.1"/>
    </source>
</evidence>
<name>A0A7X8SLV9_9BACT</name>
<feature type="transmembrane region" description="Helical" evidence="1">
    <location>
        <begin position="147"/>
        <end position="169"/>
    </location>
</feature>
<dbReference type="Pfam" id="PF13803">
    <property type="entry name" value="DUF4184"/>
    <property type="match status" value="1"/>
</dbReference>
<comment type="caution">
    <text evidence="2">The sequence shown here is derived from an EMBL/GenBank/DDBJ whole genome shotgun (WGS) entry which is preliminary data.</text>
</comment>
<accession>A0A7X8SLV9</accession>
<feature type="transmembrane region" description="Helical" evidence="1">
    <location>
        <begin position="94"/>
        <end position="114"/>
    </location>
</feature>
<reference evidence="2 3" key="1">
    <citation type="submission" date="2020-04" db="EMBL/GenBank/DDBJ databases">
        <title>Flammeovirga sp. SR4, a novel species isolated from seawater.</title>
        <authorList>
            <person name="Wang X."/>
        </authorList>
    </citation>
    <scope>NUCLEOTIDE SEQUENCE [LARGE SCALE GENOMIC DNA]</scope>
    <source>
        <strain evidence="2 3">SR4</strain>
    </source>
</reference>
<dbReference type="AlphaFoldDB" id="A0A7X8SLV9"/>
<feature type="transmembrane region" description="Helical" evidence="1">
    <location>
        <begin position="181"/>
        <end position="205"/>
    </location>
</feature>
<dbReference type="Proteomes" id="UP000585050">
    <property type="component" value="Unassembled WGS sequence"/>
</dbReference>
<evidence type="ECO:0000256" key="1">
    <source>
        <dbReference type="SAM" id="Phobius"/>
    </source>
</evidence>
<organism evidence="2 3">
    <name type="scientific">Flammeovirga agarivorans</name>
    <dbReference type="NCBI Taxonomy" id="2726742"/>
    <lineage>
        <taxon>Bacteria</taxon>
        <taxon>Pseudomonadati</taxon>
        <taxon>Bacteroidota</taxon>
        <taxon>Cytophagia</taxon>
        <taxon>Cytophagales</taxon>
        <taxon>Flammeovirgaceae</taxon>
        <taxon>Flammeovirga</taxon>
    </lineage>
</organism>
<sequence length="253" mass="29547">MPIPIAHPMAVLPLFRYSHFLSVSALIIGSMIPDFEHFLELQVSDKVGHTVFGIFLFDIPAGLMIYYLNYWIIRPVLTNVSPIRFHVYYEQTRHYSFFQILFSLSVGIATHFLLDAITGEEGYFVKDLPYLFTEVQVTDTITMNIHLIIWIAVSIFGALNCLWLIIISFDWKKTYVRVKTSFWSIQFFIEVTFGIFLISTFRYYVLGDPMILWNWGIVIGGASFFSLNIVCFRWWLALHGKIKKPHFLKKYGL</sequence>
<dbReference type="EMBL" id="JABAIL010000004">
    <property type="protein sequence ID" value="NLR92558.1"/>
    <property type="molecule type" value="Genomic_DNA"/>
</dbReference>
<feature type="transmembrane region" description="Helical" evidence="1">
    <location>
        <begin position="12"/>
        <end position="32"/>
    </location>
</feature>
<keyword evidence="1" id="KW-0472">Membrane</keyword>
<feature type="transmembrane region" description="Helical" evidence="1">
    <location>
        <begin position="211"/>
        <end position="236"/>
    </location>
</feature>
<feature type="transmembrane region" description="Helical" evidence="1">
    <location>
        <begin position="52"/>
        <end position="73"/>
    </location>
</feature>